<dbReference type="HOGENOM" id="CLU_039839_0_0_1"/>
<proteinExistence type="predicted"/>
<gene>
    <name evidence="9" type="ORF">TRIADDRAFT_54405</name>
</gene>
<evidence type="ECO:0000256" key="1">
    <source>
        <dbReference type="ARBA" id="ARBA00004170"/>
    </source>
</evidence>
<dbReference type="Pfam" id="PF08718">
    <property type="entry name" value="GLTP"/>
    <property type="match status" value="1"/>
</dbReference>
<dbReference type="InterPro" id="IPR011993">
    <property type="entry name" value="PH-like_dom_sf"/>
</dbReference>
<dbReference type="KEGG" id="tad:TRIADDRAFT_54405"/>
<comment type="subcellular location">
    <subcellularLocation>
        <location evidence="2">Golgi apparatus</location>
        <location evidence="2">trans-Golgi network membrane</location>
    </subcellularLocation>
    <subcellularLocation>
        <location evidence="1">Membrane</location>
        <topology evidence="1">Peripheral membrane protein</topology>
    </subcellularLocation>
</comment>
<dbReference type="PANTHER" id="PTHR10219:SF25">
    <property type="entry name" value="PLECKSTRIN HOMOLOGY DOMAIN-CONTAINING FAMILY A MEMBER 8"/>
    <property type="match status" value="1"/>
</dbReference>
<dbReference type="Proteomes" id="UP000009022">
    <property type="component" value="Unassembled WGS sequence"/>
</dbReference>
<dbReference type="FunCoup" id="B3RRY0">
    <property type="interactions" value="1044"/>
</dbReference>
<dbReference type="GO" id="GO:0120009">
    <property type="term" value="P:intermembrane lipid transfer"/>
    <property type="evidence" value="ECO:0000318"/>
    <property type="project" value="GO_Central"/>
</dbReference>
<evidence type="ECO:0000313" key="9">
    <source>
        <dbReference type="EMBL" id="EDV26427.1"/>
    </source>
</evidence>
<dbReference type="InterPro" id="IPR036497">
    <property type="entry name" value="GLTP_sf"/>
</dbReference>
<dbReference type="InParanoid" id="B3RRY0"/>
<evidence type="ECO:0000256" key="6">
    <source>
        <dbReference type="ARBA" id="ARBA00023136"/>
    </source>
</evidence>
<feature type="compositionally biased region" description="Basic and acidic residues" evidence="7">
    <location>
        <begin position="221"/>
        <end position="235"/>
    </location>
</feature>
<dbReference type="GO" id="GO:0016020">
    <property type="term" value="C:membrane"/>
    <property type="evidence" value="ECO:0007669"/>
    <property type="project" value="UniProtKB-SubCell"/>
</dbReference>
<dbReference type="FunFam" id="1.10.3520.10:FF:000001">
    <property type="entry name" value="Pleckstrin domain-containing family A member 8"/>
    <property type="match status" value="1"/>
</dbReference>
<dbReference type="FunFam" id="2.30.29.30:FF:000085">
    <property type="entry name" value="Pleckstrin homology domain-containing family A member 8"/>
    <property type="match status" value="1"/>
</dbReference>
<organism evidence="9 10">
    <name type="scientific">Trichoplax adhaerens</name>
    <name type="common">Trichoplax reptans</name>
    <dbReference type="NCBI Taxonomy" id="10228"/>
    <lineage>
        <taxon>Eukaryota</taxon>
        <taxon>Metazoa</taxon>
        <taxon>Placozoa</taxon>
        <taxon>Uniplacotomia</taxon>
        <taxon>Trichoplacea</taxon>
        <taxon>Trichoplacidae</taxon>
        <taxon>Trichoplax</taxon>
    </lineage>
</organism>
<dbReference type="PANTHER" id="PTHR10219">
    <property type="entry name" value="GLYCOLIPID TRANSFER PROTEIN-RELATED"/>
    <property type="match status" value="1"/>
</dbReference>
<dbReference type="EMBL" id="DS985243">
    <property type="protein sequence ID" value="EDV26427.1"/>
    <property type="molecule type" value="Genomic_DNA"/>
</dbReference>
<dbReference type="SMART" id="SM00233">
    <property type="entry name" value="PH"/>
    <property type="match status" value="1"/>
</dbReference>
<evidence type="ECO:0000256" key="3">
    <source>
        <dbReference type="ARBA" id="ARBA00016588"/>
    </source>
</evidence>
<dbReference type="Gene3D" id="2.30.29.30">
    <property type="entry name" value="Pleckstrin-homology domain (PH domain)/Phosphotyrosine-binding domain (PTB)"/>
    <property type="match status" value="1"/>
</dbReference>
<dbReference type="CTD" id="6752160"/>
<dbReference type="OMA" id="ERQMEMN"/>
<feature type="compositionally biased region" description="Polar residues" evidence="7">
    <location>
        <begin position="211"/>
        <end position="220"/>
    </location>
</feature>
<evidence type="ECO:0000256" key="4">
    <source>
        <dbReference type="ARBA" id="ARBA00022448"/>
    </source>
</evidence>
<dbReference type="GO" id="GO:1902388">
    <property type="term" value="F:ceramide 1-phosphate transfer activity"/>
    <property type="evidence" value="ECO:0000318"/>
    <property type="project" value="GO_Central"/>
</dbReference>
<dbReference type="GO" id="GO:0035627">
    <property type="term" value="P:ceramide transport"/>
    <property type="evidence" value="ECO:0000318"/>
    <property type="project" value="GO_Central"/>
</dbReference>
<dbReference type="GO" id="GO:0005829">
    <property type="term" value="C:cytosol"/>
    <property type="evidence" value="ECO:0000318"/>
    <property type="project" value="GO_Central"/>
</dbReference>
<dbReference type="SUPFAM" id="SSF110004">
    <property type="entry name" value="Glycolipid transfer protein, GLTP"/>
    <property type="match status" value="1"/>
</dbReference>
<keyword evidence="4" id="KW-0813">Transport</keyword>
<keyword evidence="5" id="KW-0333">Golgi apparatus</keyword>
<dbReference type="RefSeq" id="XP_002110423.1">
    <property type="nucleotide sequence ID" value="XM_002110387.1"/>
</dbReference>
<dbReference type="OrthoDB" id="1854502at2759"/>
<name>B3RRY0_TRIAD</name>
<dbReference type="GeneID" id="6752160"/>
<dbReference type="eggNOG" id="KOG3221">
    <property type="taxonomic scope" value="Eukaryota"/>
</dbReference>
<dbReference type="CDD" id="cd01247">
    <property type="entry name" value="PH_FAPP1_FAPP2"/>
    <property type="match status" value="1"/>
</dbReference>
<evidence type="ECO:0000256" key="2">
    <source>
        <dbReference type="ARBA" id="ARBA00004198"/>
    </source>
</evidence>
<reference evidence="9 10" key="1">
    <citation type="journal article" date="2008" name="Nature">
        <title>The Trichoplax genome and the nature of placozoans.</title>
        <authorList>
            <person name="Srivastava M."/>
            <person name="Begovic E."/>
            <person name="Chapman J."/>
            <person name="Putnam N.H."/>
            <person name="Hellsten U."/>
            <person name="Kawashima T."/>
            <person name="Kuo A."/>
            <person name="Mitros T."/>
            <person name="Salamov A."/>
            <person name="Carpenter M.L."/>
            <person name="Signorovitch A.Y."/>
            <person name="Moreno M.A."/>
            <person name="Kamm K."/>
            <person name="Grimwood J."/>
            <person name="Schmutz J."/>
            <person name="Shapiro H."/>
            <person name="Grigoriev I.V."/>
            <person name="Buss L.W."/>
            <person name="Schierwater B."/>
            <person name="Dellaporta S.L."/>
            <person name="Rokhsar D.S."/>
        </authorList>
    </citation>
    <scope>NUCLEOTIDE SEQUENCE [LARGE SCALE GENOMIC DNA]</scope>
    <source>
        <strain evidence="9 10">Grell-BS-1999</strain>
    </source>
</reference>
<dbReference type="PhylomeDB" id="B3RRY0"/>
<dbReference type="Pfam" id="PF00169">
    <property type="entry name" value="PH"/>
    <property type="match status" value="1"/>
</dbReference>
<feature type="domain" description="PH" evidence="8">
    <location>
        <begin position="2"/>
        <end position="97"/>
    </location>
</feature>
<evidence type="ECO:0000313" key="10">
    <source>
        <dbReference type="Proteomes" id="UP000009022"/>
    </source>
</evidence>
<dbReference type="SUPFAM" id="SSF50729">
    <property type="entry name" value="PH domain-like"/>
    <property type="match status" value="1"/>
</dbReference>
<dbReference type="PROSITE" id="PS50003">
    <property type="entry name" value="PH_DOMAIN"/>
    <property type="match status" value="1"/>
</dbReference>
<evidence type="ECO:0000256" key="5">
    <source>
        <dbReference type="ARBA" id="ARBA00023034"/>
    </source>
</evidence>
<dbReference type="Gene3D" id="1.10.3520.10">
    <property type="entry name" value="Glycolipid transfer protein"/>
    <property type="match status" value="1"/>
</dbReference>
<dbReference type="GO" id="GO:1902387">
    <property type="term" value="F:ceramide 1-phosphate binding"/>
    <property type="evidence" value="ECO:0000318"/>
    <property type="project" value="GO_Central"/>
</dbReference>
<keyword evidence="10" id="KW-1185">Reference proteome</keyword>
<sequence>MAIKLEGLLHKWTNYISGWQPRWFILDDGTLSYYRSEDEVDIGCRGSFKMTSCEISTCPTDLTRIDLFVPPGQYIYVKATTQAERQKWLVALGSSKVCIGLGEQPSSSQSRNISVLKFKLEEVHHYRIRLLQQVYALKFNVTQDQIDQQALDQTATKLSDMCDEFLSNVDSFMQILEAKQAPPNVINTVSRKIKPSGNKIVSANAIDTKQTQQSSVNGKVSNEDRTTSVQRKDEANETCQSDITTSSYQTHTHNTVKVELNVQANNKNTSQVIASKEQSKPKPLTFFSVKSNRFDLIVLGADGGIPSQPFLAACTEIISFLDIIGPTAFAPVKIDINGNIKKLQQKFYSKSSAYQTLQLMIMSEVEAKTTTVKNSATDALLWLKRALEFIYHFLHRFSSGEQDLVAAANYAYGKALKRFHGWMIRGVFSLACRAIPLRKDLIIALSSINGQQTVATENDVIEDIIQYSKSLGSIIDIINNFYKKFNLDPSLLKCKQDQREMS</sequence>
<dbReference type="AlphaFoldDB" id="B3RRY0"/>
<dbReference type="InterPro" id="IPR001849">
    <property type="entry name" value="PH_domain"/>
</dbReference>
<dbReference type="GO" id="GO:0005794">
    <property type="term" value="C:Golgi apparatus"/>
    <property type="evidence" value="ECO:0007669"/>
    <property type="project" value="UniProtKB-SubCell"/>
</dbReference>
<protein>
    <recommendedName>
        <fullName evidence="3">Pleckstrin homology domain-containing family A member 8</fullName>
    </recommendedName>
</protein>
<evidence type="ECO:0000259" key="8">
    <source>
        <dbReference type="PROSITE" id="PS50003"/>
    </source>
</evidence>
<keyword evidence="6" id="KW-0472">Membrane</keyword>
<evidence type="ECO:0000256" key="7">
    <source>
        <dbReference type="SAM" id="MobiDB-lite"/>
    </source>
</evidence>
<dbReference type="STRING" id="10228.B3RRY0"/>
<dbReference type="InterPro" id="IPR014830">
    <property type="entry name" value="Glycolipid_transfer_prot_dom"/>
</dbReference>
<feature type="region of interest" description="Disordered" evidence="7">
    <location>
        <begin position="211"/>
        <end position="237"/>
    </location>
</feature>
<accession>B3RRY0</accession>